<organism evidence="13 14">
    <name type="scientific">Clohesyomyces aquaticus</name>
    <dbReference type="NCBI Taxonomy" id="1231657"/>
    <lineage>
        <taxon>Eukaryota</taxon>
        <taxon>Fungi</taxon>
        <taxon>Dikarya</taxon>
        <taxon>Ascomycota</taxon>
        <taxon>Pezizomycotina</taxon>
        <taxon>Dothideomycetes</taxon>
        <taxon>Pleosporomycetidae</taxon>
        <taxon>Pleosporales</taxon>
        <taxon>Lindgomycetaceae</taxon>
        <taxon>Clohesyomyces</taxon>
    </lineage>
</organism>
<dbReference type="Pfam" id="PF04188">
    <property type="entry name" value="Mannosyl_trans2"/>
    <property type="match status" value="1"/>
</dbReference>
<proteinExistence type="inferred from homology"/>
<keyword evidence="5 12" id="KW-0337">GPI-anchor biosynthesis</keyword>
<dbReference type="EC" id="2.4.1.-" evidence="12"/>
<feature type="transmembrane region" description="Helical" evidence="12">
    <location>
        <begin position="442"/>
        <end position="461"/>
    </location>
</feature>
<evidence type="ECO:0000256" key="5">
    <source>
        <dbReference type="ARBA" id="ARBA00022502"/>
    </source>
</evidence>
<keyword evidence="14" id="KW-1185">Reference proteome</keyword>
<dbReference type="GO" id="GO:0031501">
    <property type="term" value="C:mannosyltransferase complex"/>
    <property type="evidence" value="ECO:0007669"/>
    <property type="project" value="TreeGrafter"/>
</dbReference>
<feature type="transmembrane region" description="Helical" evidence="12">
    <location>
        <begin position="155"/>
        <end position="173"/>
    </location>
</feature>
<keyword evidence="7 12" id="KW-0808">Transferase</keyword>
<comment type="similarity">
    <text evidence="3 12">Belongs to the PIGV family.</text>
</comment>
<evidence type="ECO:0000256" key="11">
    <source>
        <dbReference type="ARBA" id="ARBA00023136"/>
    </source>
</evidence>
<evidence type="ECO:0000256" key="7">
    <source>
        <dbReference type="ARBA" id="ARBA00022679"/>
    </source>
</evidence>
<evidence type="ECO:0000256" key="8">
    <source>
        <dbReference type="ARBA" id="ARBA00022692"/>
    </source>
</evidence>
<dbReference type="GO" id="GO:0000009">
    <property type="term" value="F:alpha-1,6-mannosyltransferase activity"/>
    <property type="evidence" value="ECO:0007669"/>
    <property type="project" value="InterPro"/>
</dbReference>
<comment type="caution">
    <text evidence="12">Lacks conserved residue(s) required for the propagation of feature annotation.</text>
</comment>
<evidence type="ECO:0000256" key="12">
    <source>
        <dbReference type="RuleBase" id="RU363112"/>
    </source>
</evidence>
<dbReference type="Proteomes" id="UP000193144">
    <property type="component" value="Unassembled WGS sequence"/>
</dbReference>
<dbReference type="GO" id="GO:0006506">
    <property type="term" value="P:GPI anchor biosynthetic process"/>
    <property type="evidence" value="ECO:0007669"/>
    <property type="project" value="UniProtKB-UniPathway"/>
</dbReference>
<feature type="transmembrane region" description="Helical" evidence="12">
    <location>
        <begin position="119"/>
        <end position="143"/>
    </location>
</feature>
<comment type="function">
    <text evidence="12">Mannosyltransferase involved in glycosylphosphatidylinositol-anchor biosynthesis.</text>
</comment>
<keyword evidence="10 12" id="KW-1133">Transmembrane helix</keyword>
<dbReference type="GO" id="GO:0005789">
    <property type="term" value="C:endoplasmic reticulum membrane"/>
    <property type="evidence" value="ECO:0007669"/>
    <property type="project" value="UniProtKB-SubCell"/>
</dbReference>
<dbReference type="EMBL" id="MCFA01000045">
    <property type="protein sequence ID" value="ORY13076.1"/>
    <property type="molecule type" value="Genomic_DNA"/>
</dbReference>
<feature type="transmembrane region" description="Helical" evidence="12">
    <location>
        <begin position="323"/>
        <end position="343"/>
    </location>
</feature>
<evidence type="ECO:0000256" key="3">
    <source>
        <dbReference type="ARBA" id="ARBA00008698"/>
    </source>
</evidence>
<feature type="transmembrane region" description="Helical" evidence="12">
    <location>
        <begin position="12"/>
        <end position="33"/>
    </location>
</feature>
<protein>
    <recommendedName>
        <fullName evidence="4 12">GPI mannosyltransferase 2</fullName>
        <ecNumber evidence="12">2.4.1.-</ecNumber>
    </recommendedName>
</protein>
<comment type="pathway">
    <text evidence="2 12">Glycolipid biosynthesis; glycosylphosphatidylinositol-anchor biosynthesis.</text>
</comment>
<comment type="caution">
    <text evidence="13">The sequence shown here is derived from an EMBL/GenBank/DDBJ whole genome shotgun (WGS) entry which is preliminary data.</text>
</comment>
<dbReference type="AlphaFoldDB" id="A0A1Y1ZS61"/>
<dbReference type="GO" id="GO:0004376">
    <property type="term" value="F:GPI mannosyltransferase activity"/>
    <property type="evidence" value="ECO:0007669"/>
    <property type="project" value="InterPro"/>
</dbReference>
<evidence type="ECO:0000256" key="10">
    <source>
        <dbReference type="ARBA" id="ARBA00022989"/>
    </source>
</evidence>
<gene>
    <name evidence="13" type="ORF">BCR34DRAFT_536151</name>
</gene>
<keyword evidence="8 12" id="KW-0812">Transmembrane</keyword>
<sequence>MSASFKPLPRNVSRTLLQVFLAWKSLLILIAAFTPGPGYDTSAFILYDSHASRHVRFHTLSRVNRLSLNLFRWDALYFVKAAQRGYVHEQEWAFSWTYTRVLSFVAHLLTGNAEPSLRLYIWTSIVISNLCHFVSVLALYQLLKTTLSHNQPGKIPLVAAILHIMSPAGMFLCAPYTEAPFSALSMLGILCYVLARESGSSVDGWSARQDLCILASGILLAVATMIRGNGLLNGLVFLYDVLCFLPRLSTLRLSMGEFRRILATSVAGVLIAFGYFSPQWLAYKEYCVTLAPSAGRRPWCNATIPSIYSWVQSNYWNVGFLRYWTFSNLPLFLLAAPTLWLLFQSSTTILYDLTRSIAAKSGSSKEGRSSWTNSPGTGICKLPQLALPQLALAVLAATNFHVQIVSRLASGYPIWYLVVAKWAIDRRSSQGPAKQEVLSQWVIRWMIMYSVIQGILFANFLPPA</sequence>
<dbReference type="PANTHER" id="PTHR12468">
    <property type="entry name" value="GPI MANNOSYLTRANSFERASE 2"/>
    <property type="match status" value="1"/>
</dbReference>
<evidence type="ECO:0000256" key="2">
    <source>
        <dbReference type="ARBA" id="ARBA00004687"/>
    </source>
</evidence>
<keyword evidence="6 12" id="KW-0328">Glycosyltransferase</keyword>
<dbReference type="UniPathway" id="UPA00196"/>
<evidence type="ECO:0000256" key="6">
    <source>
        <dbReference type="ARBA" id="ARBA00022676"/>
    </source>
</evidence>
<keyword evidence="9 12" id="KW-0256">Endoplasmic reticulum</keyword>
<comment type="subcellular location">
    <subcellularLocation>
        <location evidence="1 12">Endoplasmic reticulum membrane</location>
        <topology evidence="1 12">Multi-pass membrane protein</topology>
    </subcellularLocation>
</comment>
<evidence type="ECO:0000313" key="14">
    <source>
        <dbReference type="Proteomes" id="UP000193144"/>
    </source>
</evidence>
<evidence type="ECO:0000256" key="9">
    <source>
        <dbReference type="ARBA" id="ARBA00022824"/>
    </source>
</evidence>
<feature type="transmembrane region" description="Helical" evidence="12">
    <location>
        <begin position="261"/>
        <end position="283"/>
    </location>
</feature>
<evidence type="ECO:0000256" key="1">
    <source>
        <dbReference type="ARBA" id="ARBA00004477"/>
    </source>
</evidence>
<dbReference type="InterPro" id="IPR007315">
    <property type="entry name" value="PIG-V/Gpi18"/>
</dbReference>
<name>A0A1Y1ZS61_9PLEO</name>
<evidence type="ECO:0000256" key="4">
    <source>
        <dbReference type="ARBA" id="ARBA00013795"/>
    </source>
</evidence>
<dbReference type="PANTHER" id="PTHR12468:SF2">
    <property type="entry name" value="GPI MANNOSYLTRANSFERASE 2"/>
    <property type="match status" value="1"/>
</dbReference>
<dbReference type="OrthoDB" id="10252502at2759"/>
<dbReference type="STRING" id="1231657.A0A1Y1ZS61"/>
<reference evidence="13 14" key="1">
    <citation type="submission" date="2016-07" db="EMBL/GenBank/DDBJ databases">
        <title>Pervasive Adenine N6-methylation of Active Genes in Fungi.</title>
        <authorList>
            <consortium name="DOE Joint Genome Institute"/>
            <person name="Mondo S.J."/>
            <person name="Dannebaum R.O."/>
            <person name="Kuo R.C."/>
            <person name="Labutti K."/>
            <person name="Haridas S."/>
            <person name="Kuo A."/>
            <person name="Salamov A."/>
            <person name="Ahrendt S.R."/>
            <person name="Lipzen A."/>
            <person name="Sullivan W."/>
            <person name="Andreopoulos W.B."/>
            <person name="Clum A."/>
            <person name="Lindquist E."/>
            <person name="Daum C."/>
            <person name="Ramamoorthy G.K."/>
            <person name="Gryganskyi A."/>
            <person name="Culley D."/>
            <person name="Magnuson J.K."/>
            <person name="James T.Y."/>
            <person name="O'Malley M.A."/>
            <person name="Stajich J.E."/>
            <person name="Spatafora J.W."/>
            <person name="Visel A."/>
            <person name="Grigoriev I.V."/>
        </authorList>
    </citation>
    <scope>NUCLEOTIDE SEQUENCE [LARGE SCALE GENOMIC DNA]</scope>
    <source>
        <strain evidence="13 14">CBS 115471</strain>
    </source>
</reference>
<evidence type="ECO:0000313" key="13">
    <source>
        <dbReference type="EMBL" id="ORY13076.1"/>
    </source>
</evidence>
<feature type="transmembrane region" description="Helical" evidence="12">
    <location>
        <begin position="232"/>
        <end position="249"/>
    </location>
</feature>
<keyword evidence="11 12" id="KW-0472">Membrane</keyword>
<accession>A0A1Y1ZS61</accession>